<feature type="domain" description="SHSP" evidence="3">
    <location>
        <begin position="42"/>
        <end position="151"/>
    </location>
</feature>
<dbReference type="InterPro" id="IPR008978">
    <property type="entry name" value="HSP20-like_chaperone"/>
</dbReference>
<dbReference type="GO" id="GO:0005634">
    <property type="term" value="C:nucleus"/>
    <property type="evidence" value="ECO:0007669"/>
    <property type="project" value="TreeGrafter"/>
</dbReference>
<reference evidence="5" key="1">
    <citation type="submission" date="2022-11" db="UniProtKB">
        <authorList>
            <consortium name="WormBaseParasite"/>
        </authorList>
    </citation>
    <scope>IDENTIFICATION</scope>
</reference>
<evidence type="ECO:0000256" key="1">
    <source>
        <dbReference type="PROSITE-ProRule" id="PRU00285"/>
    </source>
</evidence>
<protein>
    <submittedName>
        <fullName evidence="5">SHSP domain-containing protein</fullName>
    </submittedName>
</protein>
<name>A0A914CZR2_9BILA</name>
<keyword evidence="4" id="KW-1185">Reference proteome</keyword>
<dbReference type="GO" id="GO:0042026">
    <property type="term" value="P:protein refolding"/>
    <property type="evidence" value="ECO:0007669"/>
    <property type="project" value="TreeGrafter"/>
</dbReference>
<dbReference type="InterPro" id="IPR001436">
    <property type="entry name" value="Alpha-crystallin/sHSP_animal"/>
</dbReference>
<dbReference type="WBParaSite" id="ACRNAN_scaffold15790.g21886.t1">
    <property type="protein sequence ID" value="ACRNAN_scaffold15790.g21886.t1"/>
    <property type="gene ID" value="ACRNAN_scaffold15790.g21886"/>
</dbReference>
<organism evidence="4 5">
    <name type="scientific">Acrobeloides nanus</name>
    <dbReference type="NCBI Taxonomy" id="290746"/>
    <lineage>
        <taxon>Eukaryota</taxon>
        <taxon>Metazoa</taxon>
        <taxon>Ecdysozoa</taxon>
        <taxon>Nematoda</taxon>
        <taxon>Chromadorea</taxon>
        <taxon>Rhabditida</taxon>
        <taxon>Tylenchina</taxon>
        <taxon>Cephalobomorpha</taxon>
        <taxon>Cephaloboidea</taxon>
        <taxon>Cephalobidae</taxon>
        <taxon>Acrobeloides</taxon>
    </lineage>
</organism>
<dbReference type="CDD" id="cd06526">
    <property type="entry name" value="metazoan_ACD"/>
    <property type="match status" value="1"/>
</dbReference>
<proteinExistence type="inferred from homology"/>
<dbReference type="GO" id="GO:0009408">
    <property type="term" value="P:response to heat"/>
    <property type="evidence" value="ECO:0007669"/>
    <property type="project" value="TreeGrafter"/>
</dbReference>
<evidence type="ECO:0000259" key="3">
    <source>
        <dbReference type="PROSITE" id="PS01031"/>
    </source>
</evidence>
<dbReference type="Gene3D" id="2.60.40.790">
    <property type="match status" value="1"/>
</dbReference>
<dbReference type="GO" id="GO:0005737">
    <property type="term" value="C:cytoplasm"/>
    <property type="evidence" value="ECO:0007669"/>
    <property type="project" value="TreeGrafter"/>
</dbReference>
<dbReference type="GO" id="GO:0051082">
    <property type="term" value="F:unfolded protein binding"/>
    <property type="evidence" value="ECO:0007669"/>
    <property type="project" value="TreeGrafter"/>
</dbReference>
<comment type="similarity">
    <text evidence="1 2">Belongs to the small heat shock protein (HSP20) family.</text>
</comment>
<dbReference type="PANTHER" id="PTHR45640:SF32">
    <property type="entry name" value="STRESS-INDUCED PROTEIN 1"/>
    <property type="match status" value="1"/>
</dbReference>
<dbReference type="SUPFAM" id="SSF49764">
    <property type="entry name" value="HSP20-like chaperones"/>
    <property type="match status" value="1"/>
</dbReference>
<dbReference type="Pfam" id="PF00011">
    <property type="entry name" value="HSP20"/>
    <property type="match status" value="1"/>
</dbReference>
<dbReference type="AlphaFoldDB" id="A0A914CZR2"/>
<dbReference type="GO" id="GO:0036498">
    <property type="term" value="P:IRE1-mediated unfolded protein response"/>
    <property type="evidence" value="ECO:0007669"/>
    <property type="project" value="TreeGrafter"/>
</dbReference>
<evidence type="ECO:0000313" key="4">
    <source>
        <dbReference type="Proteomes" id="UP000887540"/>
    </source>
</evidence>
<dbReference type="PROSITE" id="PS01031">
    <property type="entry name" value="SHSP"/>
    <property type="match status" value="1"/>
</dbReference>
<accession>A0A914CZR2</accession>
<dbReference type="InterPro" id="IPR002068">
    <property type="entry name" value="A-crystallin/Hsp20_dom"/>
</dbReference>
<evidence type="ECO:0000313" key="5">
    <source>
        <dbReference type="WBParaSite" id="ACRNAN_scaffold15790.g21886.t1"/>
    </source>
</evidence>
<dbReference type="PANTHER" id="PTHR45640">
    <property type="entry name" value="HEAT SHOCK PROTEIN HSP-12.2-RELATED"/>
    <property type="match status" value="1"/>
</dbReference>
<sequence length="160" mass="18671">MALRLLDPFFADPFTPTYRWISPRRYYDPLREVSHMLNMADAMMHQMEQHLGELDVTEDGKFQYGCEIGGFRPEELKVDLEGDEVVVQGEHKFQDERQSIHRTFVRKFNLPEGVDKESIRCDLDNKGRLQIYGQKLALEDSQKKKIPIELKQNAKGNKTA</sequence>
<dbReference type="Proteomes" id="UP000887540">
    <property type="component" value="Unplaced"/>
</dbReference>
<dbReference type="PRINTS" id="PR00299">
    <property type="entry name" value="ACRYSTALLIN"/>
</dbReference>
<evidence type="ECO:0000256" key="2">
    <source>
        <dbReference type="RuleBase" id="RU003616"/>
    </source>
</evidence>